<organism evidence="2 3">
    <name type="scientific">Candidatus Viridilinea halotolerans</name>
    <dbReference type="NCBI Taxonomy" id="2491704"/>
    <lineage>
        <taxon>Bacteria</taxon>
        <taxon>Bacillati</taxon>
        <taxon>Chloroflexota</taxon>
        <taxon>Chloroflexia</taxon>
        <taxon>Chloroflexales</taxon>
        <taxon>Chloroflexineae</taxon>
        <taxon>Oscillochloridaceae</taxon>
        <taxon>Candidatus Viridilinea</taxon>
    </lineage>
</organism>
<proteinExistence type="predicted"/>
<evidence type="ECO:0000256" key="1">
    <source>
        <dbReference type="SAM" id="MobiDB-lite"/>
    </source>
</evidence>
<dbReference type="Proteomes" id="UP000280307">
    <property type="component" value="Unassembled WGS sequence"/>
</dbReference>
<dbReference type="EMBL" id="RSAS01000301">
    <property type="protein sequence ID" value="RRR74012.1"/>
    <property type="molecule type" value="Genomic_DNA"/>
</dbReference>
<feature type="compositionally biased region" description="Acidic residues" evidence="1">
    <location>
        <begin position="274"/>
        <end position="286"/>
    </location>
</feature>
<dbReference type="Gene3D" id="1.25.10.10">
    <property type="entry name" value="Leucine-rich Repeat Variant"/>
    <property type="match status" value="1"/>
</dbReference>
<evidence type="ECO:0000313" key="2">
    <source>
        <dbReference type="EMBL" id="RRR74012.1"/>
    </source>
</evidence>
<protein>
    <submittedName>
        <fullName evidence="2">HEAT repeat domain-containing protein</fullName>
    </submittedName>
</protein>
<evidence type="ECO:0000313" key="3">
    <source>
        <dbReference type="Proteomes" id="UP000280307"/>
    </source>
</evidence>
<dbReference type="InterPro" id="IPR016024">
    <property type="entry name" value="ARM-type_fold"/>
</dbReference>
<dbReference type="SUPFAM" id="SSF48371">
    <property type="entry name" value="ARM repeat"/>
    <property type="match status" value="1"/>
</dbReference>
<sequence length="286" mass="32020">MTKAKGQVKKQLWREQLKRAQRGTISDRIFELEDLMVEGADTQMISALIKQMLTDPSARVQRFIARHIRVFGIEAVSPILDVIQKQDPIICEVQQMLLTAIRQVRTAAYPLIVEALQAGRVTRQLGAIYALSEIYRRDDLKPLTSLLHHHDSRVRKAAVQALEKSDDVSVAEQVMEVMRSDEDDKVRKAARQTVKSIYSKSGAKTPKLPTITEITRRPLSQQCGEPDAIPASRPYPWHISEGDVFVAPSRQHLISGRSSLPAPPVAKPPSGECCFDDEPPDEADDL</sequence>
<reference evidence="2 3" key="1">
    <citation type="submission" date="2018-12" db="EMBL/GenBank/DDBJ databases">
        <title>Genome Sequence of Candidatus Viridilinea halotolerans isolated from saline sulfide-rich spring.</title>
        <authorList>
            <person name="Grouzdev D.S."/>
            <person name="Burganskaya E.I."/>
            <person name="Krutkina M.S."/>
            <person name="Sukhacheva M.V."/>
            <person name="Gorlenko V.M."/>
        </authorList>
    </citation>
    <scope>NUCLEOTIDE SEQUENCE [LARGE SCALE GENOMIC DNA]</scope>
    <source>
        <strain evidence="2">Chok-6</strain>
    </source>
</reference>
<gene>
    <name evidence="2" type="ORF">EI684_07885</name>
</gene>
<dbReference type="Pfam" id="PF13646">
    <property type="entry name" value="HEAT_2"/>
    <property type="match status" value="1"/>
</dbReference>
<accession>A0A426U2S0</accession>
<name>A0A426U2S0_9CHLR</name>
<dbReference type="InterPro" id="IPR011989">
    <property type="entry name" value="ARM-like"/>
</dbReference>
<feature type="region of interest" description="Disordered" evidence="1">
    <location>
        <begin position="255"/>
        <end position="286"/>
    </location>
</feature>
<comment type="caution">
    <text evidence="2">The sequence shown here is derived from an EMBL/GenBank/DDBJ whole genome shotgun (WGS) entry which is preliminary data.</text>
</comment>
<dbReference type="AlphaFoldDB" id="A0A426U2S0"/>